<organism evidence="1 2">
    <name type="scientific">Vitis vinifera</name>
    <name type="common">Grape</name>
    <dbReference type="NCBI Taxonomy" id="29760"/>
    <lineage>
        <taxon>Eukaryota</taxon>
        <taxon>Viridiplantae</taxon>
        <taxon>Streptophyta</taxon>
        <taxon>Embryophyta</taxon>
        <taxon>Tracheophyta</taxon>
        <taxon>Spermatophyta</taxon>
        <taxon>Magnoliopsida</taxon>
        <taxon>eudicotyledons</taxon>
        <taxon>Gunneridae</taxon>
        <taxon>Pentapetalae</taxon>
        <taxon>rosids</taxon>
        <taxon>Vitales</taxon>
        <taxon>Vitaceae</taxon>
        <taxon>Viteae</taxon>
        <taxon>Vitis</taxon>
    </lineage>
</organism>
<evidence type="ECO:0000313" key="2">
    <source>
        <dbReference type="Proteomes" id="UP000288805"/>
    </source>
</evidence>
<protein>
    <recommendedName>
        <fullName evidence="3">Transposase</fullName>
    </recommendedName>
</protein>
<dbReference type="PANTHER" id="PTHR10775:SF180">
    <property type="entry name" value="TRANSPOSON, EN_SPM-LIKE, TRANSPOSASE-ASSOCIATED DOMAIN PROTEIN-RELATED"/>
    <property type="match status" value="1"/>
</dbReference>
<dbReference type="PANTHER" id="PTHR10775">
    <property type="entry name" value="OS08G0208400 PROTEIN"/>
    <property type="match status" value="1"/>
</dbReference>
<reference evidence="1 2" key="1">
    <citation type="journal article" date="2018" name="PLoS Genet.">
        <title>Population sequencing reveals clonal diversity and ancestral inbreeding in the grapevine cultivar Chardonnay.</title>
        <authorList>
            <person name="Roach M.J."/>
            <person name="Johnson D.L."/>
            <person name="Bohlmann J."/>
            <person name="van Vuuren H.J."/>
            <person name="Jones S.J."/>
            <person name="Pretorius I.S."/>
            <person name="Schmidt S.A."/>
            <person name="Borneman A.R."/>
        </authorList>
    </citation>
    <scope>NUCLEOTIDE SEQUENCE [LARGE SCALE GENOMIC DNA]</scope>
    <source>
        <strain evidence="2">cv. Chardonnay</strain>
        <tissue evidence="1">Leaf</tissue>
    </source>
</reference>
<sequence>MLSMNNEIPLSMYEAKKTLNALGMEYKKIHACPNDCILYRNELNDASSCPTCGMSRWKVNKARARNSKRIPKKVLWYFPPIPRKSTINASNGAQFGVETKKLQPLQANHSKLKEAFCKVLRNHLLLRSDFAAFLYSRVYFLLKLPDICRKLGVETSRWNLTSQPCENSFFVAK</sequence>
<gene>
    <name evidence="1" type="ORF">CK203_058658</name>
</gene>
<dbReference type="Proteomes" id="UP000288805">
    <property type="component" value="Unassembled WGS sequence"/>
</dbReference>
<evidence type="ECO:0000313" key="1">
    <source>
        <dbReference type="EMBL" id="RVW63238.1"/>
    </source>
</evidence>
<name>A0A438FTI0_VITVI</name>
<proteinExistence type="predicted"/>
<accession>A0A438FTI0</accession>
<evidence type="ECO:0008006" key="3">
    <source>
        <dbReference type="Google" id="ProtNLM"/>
    </source>
</evidence>
<comment type="caution">
    <text evidence="1">The sequence shown here is derived from an EMBL/GenBank/DDBJ whole genome shotgun (WGS) entry which is preliminary data.</text>
</comment>
<dbReference type="AlphaFoldDB" id="A0A438FTI0"/>
<dbReference type="EMBL" id="QGNW01000745">
    <property type="protein sequence ID" value="RVW63238.1"/>
    <property type="molecule type" value="Genomic_DNA"/>
</dbReference>